<dbReference type="Proteomes" id="UP000694387">
    <property type="component" value="Chromosome 1"/>
</dbReference>
<dbReference type="Pfam" id="PF21971">
    <property type="entry name" value="LINC-PINT"/>
    <property type="match status" value="1"/>
</dbReference>
<accession>A0A9L0J7W5</accession>
<sequence>MLWLPYLGFCSARSPSGILRGALGGWWYERCGRRRQSCCCCCCCCSHVGAPLSFHREASPVSHDGHDIMKQHCGEESIRGAHGYKNK</sequence>
<evidence type="ECO:0000313" key="1">
    <source>
        <dbReference type="Ensembl" id="ENSEASP00005045325.1"/>
    </source>
</evidence>
<protein>
    <submittedName>
        <fullName evidence="1">Uncharacterized protein</fullName>
    </submittedName>
</protein>
<proteinExistence type="predicted"/>
<dbReference type="InterPro" id="IPR054147">
    <property type="entry name" value="LINC-PINT"/>
</dbReference>
<dbReference type="Ensembl" id="ENSEAST00005068915.1">
    <property type="protein sequence ID" value="ENSEASP00005045325.1"/>
    <property type="gene ID" value="ENSEASG00005037986.1"/>
</dbReference>
<evidence type="ECO:0000313" key="2">
    <source>
        <dbReference type="Proteomes" id="UP000694387"/>
    </source>
</evidence>
<reference evidence="1 2" key="1">
    <citation type="journal article" date="2020" name="Nat. Commun.">
        <title>Donkey genomes provide new insights into domestication and selection for coat color.</title>
        <authorList>
            <person name="Wang"/>
            <person name="C."/>
            <person name="Li"/>
            <person name="H."/>
            <person name="Guo"/>
            <person name="Y."/>
            <person name="Huang"/>
            <person name="J."/>
            <person name="Sun"/>
            <person name="Y."/>
            <person name="Min"/>
            <person name="J."/>
            <person name="Wang"/>
            <person name="J."/>
            <person name="Fang"/>
            <person name="X."/>
            <person name="Zhao"/>
            <person name="Z."/>
            <person name="Wang"/>
            <person name="S."/>
            <person name="Zhang"/>
            <person name="Y."/>
            <person name="Liu"/>
            <person name="Q."/>
            <person name="Jiang"/>
            <person name="Q."/>
            <person name="Wang"/>
            <person name="X."/>
            <person name="Guo"/>
            <person name="Y."/>
            <person name="Yang"/>
            <person name="C."/>
            <person name="Wang"/>
            <person name="Y."/>
            <person name="Tian"/>
            <person name="F."/>
            <person name="Zhuang"/>
            <person name="G."/>
            <person name="Fan"/>
            <person name="Y."/>
            <person name="Gao"/>
            <person name="Q."/>
            <person name="Li"/>
            <person name="Y."/>
            <person name="Ju"/>
            <person name="Z."/>
            <person name="Li"/>
            <person name="J."/>
            <person name="Li"/>
            <person name="R."/>
            <person name="Hou"/>
            <person name="M."/>
            <person name="Yang"/>
            <person name="G."/>
            <person name="Liu"/>
            <person name="G."/>
            <person name="Liu"/>
            <person name="W."/>
            <person name="Guo"/>
            <person name="J."/>
            <person name="Pan"/>
            <person name="S."/>
            <person name="Fan"/>
            <person name="G."/>
            <person name="Zhang"/>
            <person name="W."/>
            <person name="Zhang"/>
            <person name="R."/>
            <person name="Yu"/>
            <person name="J."/>
            <person name="Zhang"/>
            <person name="X."/>
            <person name="Yin"/>
            <person name="Q."/>
            <person name="Ji"/>
            <person name="C."/>
            <person name="Jin"/>
            <person name="Y."/>
            <person name="Yue"/>
            <person name="G."/>
            <person name="Liu"/>
            <person name="M."/>
            <person name="Xu"/>
            <person name="J."/>
            <person name="Liu"/>
            <person name="S."/>
            <person name="Jordana"/>
            <person name="J."/>
            <person name="Noce"/>
            <person name="A."/>
            <person name="Amills"/>
            <person name="M."/>
            <person name="Wu"/>
            <person name="D.D."/>
            <person name="Li"/>
            <person name="S."/>
            <person name="Zhou"/>
            <person name="X. and Zhong"/>
            <person name="J."/>
        </authorList>
    </citation>
    <scope>NUCLEOTIDE SEQUENCE [LARGE SCALE GENOMIC DNA]</scope>
</reference>
<name>A0A9L0J7W5_EQUAS</name>
<dbReference type="GeneTree" id="ENSGT01100000267096"/>
<organism evidence="1 2">
    <name type="scientific">Equus asinus</name>
    <name type="common">Donkey</name>
    <name type="synonym">Equus africanus asinus</name>
    <dbReference type="NCBI Taxonomy" id="9793"/>
    <lineage>
        <taxon>Eukaryota</taxon>
        <taxon>Metazoa</taxon>
        <taxon>Chordata</taxon>
        <taxon>Craniata</taxon>
        <taxon>Vertebrata</taxon>
        <taxon>Euteleostomi</taxon>
        <taxon>Mammalia</taxon>
        <taxon>Eutheria</taxon>
        <taxon>Laurasiatheria</taxon>
        <taxon>Perissodactyla</taxon>
        <taxon>Equidae</taxon>
        <taxon>Equus</taxon>
    </lineage>
</organism>
<reference evidence="1" key="3">
    <citation type="submission" date="2025-09" db="UniProtKB">
        <authorList>
            <consortium name="Ensembl"/>
        </authorList>
    </citation>
    <scope>IDENTIFICATION</scope>
</reference>
<reference evidence="1" key="2">
    <citation type="submission" date="2025-08" db="UniProtKB">
        <authorList>
            <consortium name="Ensembl"/>
        </authorList>
    </citation>
    <scope>IDENTIFICATION</scope>
</reference>
<keyword evidence="2" id="KW-1185">Reference proteome</keyword>
<dbReference type="AlphaFoldDB" id="A0A9L0J7W5"/>